<evidence type="ECO:0000256" key="2">
    <source>
        <dbReference type="SAM" id="Phobius"/>
    </source>
</evidence>
<evidence type="ECO:0000313" key="3">
    <source>
        <dbReference type="EMBL" id="MBB3774931.1"/>
    </source>
</evidence>
<dbReference type="RefSeq" id="WP_160759564.1">
    <property type="nucleotide sequence ID" value="NZ_BAAADZ010000002.1"/>
</dbReference>
<keyword evidence="6" id="KW-1185">Reference proteome</keyword>
<reference evidence="4 5" key="1">
    <citation type="submission" date="2019-12" db="EMBL/GenBank/DDBJ databases">
        <title>Genomic-based taxomic classification of the family Erythrobacteraceae.</title>
        <authorList>
            <person name="Xu L."/>
        </authorList>
    </citation>
    <scope>NUCLEOTIDE SEQUENCE [LARGE SCALE GENOMIC DNA]</scope>
    <source>
        <strain evidence="4 5">JCM 10282</strain>
    </source>
</reference>
<keyword evidence="2" id="KW-0812">Transmembrane</keyword>
<proteinExistence type="predicted"/>
<name>A0A6I4UG50_9SPHN</name>
<keyword evidence="2" id="KW-1133">Transmembrane helix</keyword>
<feature type="transmembrane region" description="Helical" evidence="2">
    <location>
        <begin position="12"/>
        <end position="32"/>
    </location>
</feature>
<dbReference type="Proteomes" id="UP000548685">
    <property type="component" value="Unassembled WGS sequence"/>
</dbReference>
<dbReference type="PANTHER" id="PTHR34703">
    <property type="entry name" value="ANTIPORTER SUBUNIT MNHG2-RELATED"/>
    <property type="match status" value="1"/>
</dbReference>
<comment type="caution">
    <text evidence="4">The sequence shown here is derived from an EMBL/GenBank/DDBJ whole genome shotgun (WGS) entry which is preliminary data.</text>
</comment>
<feature type="transmembrane region" description="Helical" evidence="2">
    <location>
        <begin position="75"/>
        <end position="93"/>
    </location>
</feature>
<dbReference type="PANTHER" id="PTHR34703:SF1">
    <property type="entry name" value="ANTIPORTER SUBUNIT MNHG2-RELATED"/>
    <property type="match status" value="1"/>
</dbReference>
<reference evidence="3 6" key="2">
    <citation type="submission" date="2020-08" db="EMBL/GenBank/DDBJ databases">
        <title>Genomic Encyclopedia of Type Strains, Phase IV (KMG-IV): sequencing the most valuable type-strain genomes for metagenomic binning, comparative biology and taxonomic classification.</title>
        <authorList>
            <person name="Goeker M."/>
        </authorList>
    </citation>
    <scope>NUCLEOTIDE SEQUENCE [LARGE SCALE GENOMIC DNA]</scope>
    <source>
        <strain evidence="3 6">DSM 8510</strain>
    </source>
</reference>
<sequence>MSGTAPASADLIVSALVVLGGAFALIGSWGLVRLPSLMERLHGPTKATTLGLGAMLVGSVVWFQLAEGVWTTHELLVSVFLFVTAPISANMIAKVHLHRLRQGEESEGAGPAGTPEPPPGSADWATHEAPHEGTPGDFAGD</sequence>
<evidence type="ECO:0000313" key="4">
    <source>
        <dbReference type="EMBL" id="MXP37428.1"/>
    </source>
</evidence>
<organism evidence="4 5">
    <name type="scientific">Erythrobacter ramosus</name>
    <dbReference type="NCBI Taxonomy" id="35811"/>
    <lineage>
        <taxon>Bacteria</taxon>
        <taxon>Pseudomonadati</taxon>
        <taxon>Pseudomonadota</taxon>
        <taxon>Alphaproteobacteria</taxon>
        <taxon>Sphingomonadales</taxon>
        <taxon>Erythrobacteraceae</taxon>
        <taxon>Erythrobacter/Porphyrobacter group</taxon>
        <taxon>Erythrobacter</taxon>
    </lineage>
</organism>
<dbReference type="Pfam" id="PF03334">
    <property type="entry name" value="PhaG_MnhG_YufB"/>
    <property type="match status" value="1"/>
</dbReference>
<dbReference type="EMBL" id="JACICE010000001">
    <property type="protein sequence ID" value="MBB3774931.1"/>
    <property type="molecule type" value="Genomic_DNA"/>
</dbReference>
<dbReference type="InterPro" id="IPR005133">
    <property type="entry name" value="PhaG_MnhG_YufB"/>
</dbReference>
<evidence type="ECO:0000313" key="5">
    <source>
        <dbReference type="Proteomes" id="UP000430021"/>
    </source>
</evidence>
<dbReference type="AlphaFoldDB" id="A0A6I4UG50"/>
<protein>
    <submittedName>
        <fullName evidence="3">Multicomponent K+:H+ antiporter subunit G</fullName>
    </submittedName>
    <submittedName>
        <fullName evidence="4">Na+/H+ antiporter subunit G</fullName>
    </submittedName>
</protein>
<gene>
    <name evidence="3" type="ORF">FHS52_000874</name>
    <name evidence="4" type="ORF">GRI59_02225</name>
</gene>
<dbReference type="Proteomes" id="UP000430021">
    <property type="component" value="Unassembled WGS sequence"/>
</dbReference>
<keyword evidence="2" id="KW-0472">Membrane</keyword>
<accession>A0A6I4UG50</accession>
<evidence type="ECO:0000313" key="6">
    <source>
        <dbReference type="Proteomes" id="UP000548685"/>
    </source>
</evidence>
<dbReference type="NCBIfam" id="TIGR01300">
    <property type="entry name" value="CPA3_mnhG_phaG"/>
    <property type="match status" value="1"/>
</dbReference>
<dbReference type="OrthoDB" id="4427992at2"/>
<feature type="region of interest" description="Disordered" evidence="1">
    <location>
        <begin position="102"/>
        <end position="141"/>
    </location>
</feature>
<feature type="transmembrane region" description="Helical" evidence="2">
    <location>
        <begin position="44"/>
        <end position="63"/>
    </location>
</feature>
<dbReference type="NCBIfam" id="NF009316">
    <property type="entry name" value="PRK12674.1-5"/>
    <property type="match status" value="1"/>
</dbReference>
<dbReference type="GO" id="GO:0015385">
    <property type="term" value="F:sodium:proton antiporter activity"/>
    <property type="evidence" value="ECO:0007669"/>
    <property type="project" value="TreeGrafter"/>
</dbReference>
<evidence type="ECO:0000256" key="1">
    <source>
        <dbReference type="SAM" id="MobiDB-lite"/>
    </source>
</evidence>
<dbReference type="EMBL" id="WTYB01000001">
    <property type="protein sequence ID" value="MXP37428.1"/>
    <property type="molecule type" value="Genomic_DNA"/>
</dbReference>